<dbReference type="Pfam" id="PF00107">
    <property type="entry name" value="ADH_zinc_N"/>
    <property type="match status" value="1"/>
</dbReference>
<dbReference type="AlphaFoldDB" id="U5NC21"/>
<dbReference type="RefSeq" id="WP_022773916.1">
    <property type="nucleotide sequence ID" value="NC_022576.1"/>
</dbReference>
<evidence type="ECO:0000313" key="4">
    <source>
        <dbReference type="EMBL" id="AGX87793.1"/>
    </source>
</evidence>
<evidence type="ECO:0000313" key="5">
    <source>
        <dbReference type="Proteomes" id="UP000017184"/>
    </source>
</evidence>
<organism evidence="4 5">
    <name type="scientific">Candidatus Symbiobacter mobilis CR</name>
    <dbReference type="NCBI Taxonomy" id="946483"/>
    <lineage>
        <taxon>Bacteria</taxon>
        <taxon>Pseudomonadati</taxon>
        <taxon>Pseudomonadota</taxon>
        <taxon>Betaproteobacteria</taxon>
        <taxon>Burkholderiales</taxon>
        <taxon>Comamonadaceae</taxon>
    </lineage>
</organism>
<evidence type="ECO:0000256" key="1">
    <source>
        <dbReference type="ARBA" id="ARBA00022857"/>
    </source>
</evidence>
<evidence type="ECO:0000256" key="2">
    <source>
        <dbReference type="ARBA" id="ARBA00023002"/>
    </source>
</evidence>
<dbReference type="GO" id="GO:0016651">
    <property type="term" value="F:oxidoreductase activity, acting on NAD(P)H"/>
    <property type="evidence" value="ECO:0007669"/>
    <property type="project" value="TreeGrafter"/>
</dbReference>
<dbReference type="SUPFAM" id="SSF51735">
    <property type="entry name" value="NAD(P)-binding Rossmann-fold domains"/>
    <property type="match status" value="1"/>
</dbReference>
<dbReference type="CDD" id="cd05276">
    <property type="entry name" value="p53_inducible_oxidoreductase"/>
    <property type="match status" value="1"/>
</dbReference>
<gene>
    <name evidence="4" type="ORF">Cenrod_1708</name>
</gene>
<dbReference type="SUPFAM" id="SSF50129">
    <property type="entry name" value="GroES-like"/>
    <property type="match status" value="1"/>
</dbReference>
<dbReference type="GO" id="GO:0070402">
    <property type="term" value="F:NADPH binding"/>
    <property type="evidence" value="ECO:0007669"/>
    <property type="project" value="TreeGrafter"/>
</dbReference>
<dbReference type="KEGG" id="cbx:Cenrod_1708"/>
<dbReference type="Pfam" id="PF08240">
    <property type="entry name" value="ADH_N"/>
    <property type="match status" value="1"/>
</dbReference>
<dbReference type="NCBIfam" id="TIGR02824">
    <property type="entry name" value="quinone_pig3"/>
    <property type="match status" value="1"/>
</dbReference>
<dbReference type="HOGENOM" id="CLU_026673_3_4_4"/>
<dbReference type="InterPro" id="IPR020843">
    <property type="entry name" value="ER"/>
</dbReference>
<dbReference type="InterPro" id="IPR013149">
    <property type="entry name" value="ADH-like_C"/>
</dbReference>
<name>U5NC21_9BURK</name>
<feature type="domain" description="Enoyl reductase (ER)" evidence="3">
    <location>
        <begin position="10"/>
        <end position="331"/>
    </location>
</feature>
<keyword evidence="1" id="KW-0521">NADP</keyword>
<dbReference type="PATRIC" id="fig|946483.4.peg.1726"/>
<dbReference type="EMBL" id="CP004885">
    <property type="protein sequence ID" value="AGX87793.1"/>
    <property type="molecule type" value="Genomic_DNA"/>
</dbReference>
<accession>U5NC21</accession>
<dbReference type="InterPro" id="IPR014189">
    <property type="entry name" value="Quinone_OxRdtase_PIG3"/>
</dbReference>
<proteinExistence type="predicted"/>
<dbReference type="Proteomes" id="UP000017184">
    <property type="component" value="Chromosome"/>
</dbReference>
<dbReference type="PANTHER" id="PTHR48106">
    <property type="entry name" value="QUINONE OXIDOREDUCTASE PIG3-RELATED"/>
    <property type="match status" value="1"/>
</dbReference>
<dbReference type="InterPro" id="IPR036291">
    <property type="entry name" value="NAD(P)-bd_dom_sf"/>
</dbReference>
<sequence length="340" mass="35830">MQVIEIAAPGGPEVLRWAERPMPVPRSGELRIAVHASGVNRPDVLQRQGRYPPPPGASDIPGLEVAGIVVDGDSAGLRAAGLREGDAVCALVTAGGYAQYCVAPIGQCLPCPRGIDFVGAASLPEAFCTVWSNLIDRAGLRAGERVLVHGGASGIGVAAIQIAKAFGAWVAVTARNEERCAACRALGADLAICHATHDFCAEVLRATGGDRGIERGVDIVLDMVAGDYTARNLECLRDDGRLVLIGVQGGAHSTLDCFRVMRRRLTITGSTLRPRSVGYKSAIVQALREQVWSLLEAGVIRPVVHATFAAQDAALAHAMLERGEHVGKIVLLWEDMSEGV</sequence>
<dbReference type="SMART" id="SM00829">
    <property type="entry name" value="PKS_ER"/>
    <property type="match status" value="1"/>
</dbReference>
<keyword evidence="2" id="KW-0560">Oxidoreductase</keyword>
<keyword evidence="5" id="KW-1185">Reference proteome</keyword>
<dbReference type="STRING" id="946483.Cenrod_1708"/>
<reference evidence="4 5" key="1">
    <citation type="journal article" date="2013" name="Genome Biol.">
        <title>Genomic analysis reveals key aspects of prokaryotic symbiosis in the phototrophic consortium "Chlorochromatium aggregatum".</title>
        <authorList>
            <person name="Liu Z."/>
            <person name="Muller J."/>
            <person name="Li T."/>
            <person name="Alvey R.M."/>
            <person name="Vogl K."/>
            <person name="Frigaard N.U."/>
            <person name="Rockwell N.C."/>
            <person name="Boyd E.S."/>
            <person name="Tomsho L.P."/>
            <person name="Schuster S.C."/>
            <person name="Henke P."/>
            <person name="Rohde M."/>
            <person name="Overmann J."/>
            <person name="Bryant D.A."/>
        </authorList>
    </citation>
    <scope>NUCLEOTIDE SEQUENCE [LARGE SCALE GENOMIC DNA]</scope>
    <source>
        <strain evidence="4">CR</strain>
    </source>
</reference>
<protein>
    <submittedName>
        <fullName evidence="4">NADPH:quinone oxidoreductase-like protein</fullName>
    </submittedName>
</protein>
<dbReference type="OrthoDB" id="9780520at2"/>
<dbReference type="InterPro" id="IPR011032">
    <property type="entry name" value="GroES-like_sf"/>
</dbReference>
<dbReference type="Gene3D" id="3.90.180.10">
    <property type="entry name" value="Medium-chain alcohol dehydrogenases, catalytic domain"/>
    <property type="match status" value="1"/>
</dbReference>
<dbReference type="InterPro" id="IPR013154">
    <property type="entry name" value="ADH-like_N"/>
</dbReference>
<dbReference type="eggNOG" id="COG0604">
    <property type="taxonomic scope" value="Bacteria"/>
</dbReference>
<dbReference type="PANTHER" id="PTHR48106:SF8">
    <property type="entry name" value="OS02G0805600 PROTEIN"/>
    <property type="match status" value="1"/>
</dbReference>
<evidence type="ECO:0000259" key="3">
    <source>
        <dbReference type="SMART" id="SM00829"/>
    </source>
</evidence>
<dbReference type="Gene3D" id="3.40.50.720">
    <property type="entry name" value="NAD(P)-binding Rossmann-like Domain"/>
    <property type="match status" value="1"/>
</dbReference>